<comment type="similarity">
    <text evidence="1 8">Belongs to the SOS response-associated peptidase family.</text>
</comment>
<evidence type="ECO:0000256" key="2">
    <source>
        <dbReference type="ARBA" id="ARBA00022670"/>
    </source>
</evidence>
<proteinExistence type="inferred from homology"/>
<sequence>MCGRYCIKESAEMDEIIRLMNASQLKLALEKRELGVRTYGERFPSEVVPVIASDRRGKRAVFPMKWGYDIGKLVFNARVETAAEKPLFQNDWKRHRCVIPASWYFEWEHRKGSDGKVHTLDKYLIQPRGKDITWLCGLYQIKDGLPSFVILTKEAEEEIRFIHDRMPLIMPKELIGEWIRPETRPEELIDQAVTEMVYERA</sequence>
<dbReference type="GO" id="GO:0006508">
    <property type="term" value="P:proteolysis"/>
    <property type="evidence" value="ECO:0007669"/>
    <property type="project" value="UniProtKB-KW"/>
</dbReference>
<evidence type="ECO:0000256" key="5">
    <source>
        <dbReference type="ARBA" id="ARBA00023124"/>
    </source>
</evidence>
<dbReference type="RefSeq" id="WP_074648199.1">
    <property type="nucleotide sequence ID" value="NZ_FOIL01000003.1"/>
</dbReference>
<evidence type="ECO:0000256" key="3">
    <source>
        <dbReference type="ARBA" id="ARBA00022763"/>
    </source>
</evidence>
<protein>
    <recommendedName>
        <fullName evidence="8">Abasic site processing protein</fullName>
        <ecNumber evidence="8">3.4.-.-</ecNumber>
    </recommendedName>
</protein>
<keyword evidence="10" id="KW-1185">Reference proteome</keyword>
<evidence type="ECO:0000313" key="9">
    <source>
        <dbReference type="EMBL" id="SES99453.1"/>
    </source>
</evidence>
<dbReference type="OrthoDB" id="9782620at2"/>
<dbReference type="Pfam" id="PF02586">
    <property type="entry name" value="SRAP"/>
    <property type="match status" value="1"/>
</dbReference>
<keyword evidence="4 8" id="KW-0378">Hydrolase</keyword>
<gene>
    <name evidence="9" type="ORF">SAMN04487771_100324</name>
</gene>
<dbReference type="InterPro" id="IPR003738">
    <property type="entry name" value="SRAP"/>
</dbReference>
<keyword evidence="6" id="KW-0238">DNA-binding</keyword>
<dbReference type="EC" id="3.4.-.-" evidence="8"/>
<dbReference type="InterPro" id="IPR036590">
    <property type="entry name" value="SRAP-like"/>
</dbReference>
<dbReference type="Proteomes" id="UP000199820">
    <property type="component" value="Unassembled WGS sequence"/>
</dbReference>
<accession>A0A1I0AYG7</accession>
<dbReference type="SUPFAM" id="SSF143081">
    <property type="entry name" value="BB1717-like"/>
    <property type="match status" value="1"/>
</dbReference>
<evidence type="ECO:0000256" key="1">
    <source>
        <dbReference type="ARBA" id="ARBA00008136"/>
    </source>
</evidence>
<dbReference type="STRING" id="1526.SAMN02910262_01543"/>
<evidence type="ECO:0000256" key="6">
    <source>
        <dbReference type="ARBA" id="ARBA00023125"/>
    </source>
</evidence>
<dbReference type="GO" id="GO:0008233">
    <property type="term" value="F:peptidase activity"/>
    <property type="evidence" value="ECO:0007669"/>
    <property type="project" value="UniProtKB-KW"/>
</dbReference>
<dbReference type="GO" id="GO:0003697">
    <property type="term" value="F:single-stranded DNA binding"/>
    <property type="evidence" value="ECO:0007669"/>
    <property type="project" value="InterPro"/>
</dbReference>
<reference evidence="9 10" key="1">
    <citation type="submission" date="2016-10" db="EMBL/GenBank/DDBJ databases">
        <authorList>
            <person name="de Groot N.N."/>
        </authorList>
    </citation>
    <scope>NUCLEOTIDE SEQUENCE [LARGE SCALE GENOMIC DNA]</scope>
    <source>
        <strain evidence="9 10">KH1P1</strain>
    </source>
</reference>
<keyword evidence="7" id="KW-0456">Lyase</keyword>
<organism evidence="9 10">
    <name type="scientific">[Clostridium] aminophilum</name>
    <dbReference type="NCBI Taxonomy" id="1526"/>
    <lineage>
        <taxon>Bacteria</taxon>
        <taxon>Bacillati</taxon>
        <taxon>Bacillota</taxon>
        <taxon>Clostridia</taxon>
        <taxon>Lachnospirales</taxon>
        <taxon>Lachnospiraceae</taxon>
    </lineage>
</organism>
<evidence type="ECO:0000313" key="10">
    <source>
        <dbReference type="Proteomes" id="UP000199820"/>
    </source>
</evidence>
<evidence type="ECO:0000256" key="8">
    <source>
        <dbReference type="RuleBase" id="RU364100"/>
    </source>
</evidence>
<dbReference type="EMBL" id="FOIL01000003">
    <property type="protein sequence ID" value="SES99453.1"/>
    <property type="molecule type" value="Genomic_DNA"/>
</dbReference>
<name>A0A1I0AYG7_9FIRM</name>
<keyword evidence="2 8" id="KW-0645">Protease</keyword>
<evidence type="ECO:0000256" key="7">
    <source>
        <dbReference type="ARBA" id="ARBA00023239"/>
    </source>
</evidence>
<dbReference type="Gene3D" id="3.90.1680.10">
    <property type="entry name" value="SOS response associated peptidase-like"/>
    <property type="match status" value="1"/>
</dbReference>
<dbReference type="GO" id="GO:0016829">
    <property type="term" value="F:lyase activity"/>
    <property type="evidence" value="ECO:0007669"/>
    <property type="project" value="UniProtKB-KW"/>
</dbReference>
<dbReference type="PANTHER" id="PTHR13604">
    <property type="entry name" value="DC12-RELATED"/>
    <property type="match status" value="1"/>
</dbReference>
<dbReference type="PANTHER" id="PTHR13604:SF0">
    <property type="entry name" value="ABASIC SITE PROCESSING PROTEIN HMCES"/>
    <property type="match status" value="1"/>
</dbReference>
<keyword evidence="3" id="KW-0227">DNA damage</keyword>
<evidence type="ECO:0000256" key="4">
    <source>
        <dbReference type="ARBA" id="ARBA00022801"/>
    </source>
</evidence>
<keyword evidence="5" id="KW-0190">Covalent protein-DNA linkage</keyword>
<dbReference type="AlphaFoldDB" id="A0A1I0AYG7"/>
<dbReference type="GO" id="GO:0106300">
    <property type="term" value="P:protein-DNA covalent cross-linking repair"/>
    <property type="evidence" value="ECO:0007669"/>
    <property type="project" value="InterPro"/>
</dbReference>